<comment type="caution">
    <text evidence="3">The sequence shown here is derived from an EMBL/GenBank/DDBJ whole genome shotgun (WGS) entry which is preliminary data.</text>
</comment>
<keyword evidence="2" id="KW-1277">Toxin-antitoxin system</keyword>
<dbReference type="InterPro" id="IPR007337">
    <property type="entry name" value="RelB/DinJ"/>
</dbReference>
<comment type="similarity">
    <text evidence="1">Belongs to the RelB/DinJ antitoxin family.</text>
</comment>
<evidence type="ECO:0000256" key="2">
    <source>
        <dbReference type="ARBA" id="ARBA00022649"/>
    </source>
</evidence>
<dbReference type="PANTHER" id="PTHR38781">
    <property type="entry name" value="ANTITOXIN DINJ-RELATED"/>
    <property type="match status" value="1"/>
</dbReference>
<sequence length="84" mass="9400">MMATVSMNFKTDAESKKQFDEVAQKLGLSSSALLNIFVKRVAKEKAIPFRVAVVSEKDDDQVEIPRAVMEEIAAYYVNKKTDGE</sequence>
<protein>
    <recommendedName>
        <fullName evidence="5">Addiction module antitoxin, RelB DinJ family</fullName>
    </recommendedName>
</protein>
<dbReference type="PANTHER" id="PTHR38781:SF1">
    <property type="entry name" value="ANTITOXIN DINJ-RELATED"/>
    <property type="match status" value="1"/>
</dbReference>
<dbReference type="Gene3D" id="1.10.1220.10">
    <property type="entry name" value="Met repressor-like"/>
    <property type="match status" value="1"/>
</dbReference>
<evidence type="ECO:0008006" key="5">
    <source>
        <dbReference type="Google" id="ProtNLM"/>
    </source>
</evidence>
<dbReference type="InterPro" id="IPR013321">
    <property type="entry name" value="Arc_rbn_hlx_hlx"/>
</dbReference>
<gene>
    <name evidence="3" type="ORF">FC47_GL001037</name>
</gene>
<proteinExistence type="inferred from homology"/>
<dbReference type="EMBL" id="AZEQ01000020">
    <property type="protein sequence ID" value="KRL24101.1"/>
    <property type="molecule type" value="Genomic_DNA"/>
</dbReference>
<dbReference type="Proteomes" id="UP000050901">
    <property type="component" value="Unassembled WGS sequence"/>
</dbReference>
<dbReference type="GO" id="GO:0006355">
    <property type="term" value="P:regulation of DNA-templated transcription"/>
    <property type="evidence" value="ECO:0007669"/>
    <property type="project" value="InterPro"/>
</dbReference>
<dbReference type="PATRIC" id="fig|1423771.3.peg.1044"/>
<evidence type="ECO:0000313" key="4">
    <source>
        <dbReference type="Proteomes" id="UP000050901"/>
    </source>
</evidence>
<dbReference type="Pfam" id="PF04221">
    <property type="entry name" value="RelB"/>
    <property type="match status" value="1"/>
</dbReference>
<dbReference type="GO" id="GO:0006351">
    <property type="term" value="P:DNA-templated transcription"/>
    <property type="evidence" value="ECO:0007669"/>
    <property type="project" value="TreeGrafter"/>
</dbReference>
<dbReference type="NCBIfam" id="TIGR02384">
    <property type="entry name" value="RelB_DinJ"/>
    <property type="match status" value="1"/>
</dbReference>
<evidence type="ECO:0000256" key="1">
    <source>
        <dbReference type="ARBA" id="ARBA00010562"/>
    </source>
</evidence>
<name>A0A0R1P2T0_LIMMU</name>
<dbReference type="AlphaFoldDB" id="A0A0R1P2T0"/>
<accession>A0A0R1P2T0</accession>
<reference evidence="3 4" key="1">
    <citation type="journal article" date="2015" name="Genome Announc.">
        <title>Expanding the biotechnology potential of lactobacilli through comparative genomics of 213 strains and associated genera.</title>
        <authorList>
            <person name="Sun Z."/>
            <person name="Harris H.M."/>
            <person name="McCann A."/>
            <person name="Guo C."/>
            <person name="Argimon S."/>
            <person name="Zhang W."/>
            <person name="Yang X."/>
            <person name="Jeffery I.B."/>
            <person name="Cooney J.C."/>
            <person name="Kagawa T.F."/>
            <person name="Liu W."/>
            <person name="Song Y."/>
            <person name="Salvetti E."/>
            <person name="Wrobel A."/>
            <person name="Rasinkangas P."/>
            <person name="Parkhill J."/>
            <person name="Rea M.C."/>
            <person name="O'Sullivan O."/>
            <person name="Ritari J."/>
            <person name="Douillard F.P."/>
            <person name="Paul Ross R."/>
            <person name="Yang R."/>
            <person name="Briner A.E."/>
            <person name="Felis G.E."/>
            <person name="de Vos W.M."/>
            <person name="Barrangou R."/>
            <person name="Klaenhammer T.R."/>
            <person name="Caufield P.W."/>
            <person name="Cui Y."/>
            <person name="Zhang H."/>
            <person name="O'Toole P.W."/>
        </authorList>
    </citation>
    <scope>NUCLEOTIDE SEQUENCE [LARGE SCALE GENOMIC DNA]</scope>
    <source>
        <strain evidence="3 4">DSM 13345</strain>
    </source>
</reference>
<evidence type="ECO:0000313" key="3">
    <source>
        <dbReference type="EMBL" id="KRL24101.1"/>
    </source>
</evidence>
<organism evidence="3 4">
    <name type="scientific">Limosilactobacillus mucosae DSM 13345</name>
    <dbReference type="NCBI Taxonomy" id="1423771"/>
    <lineage>
        <taxon>Bacteria</taxon>
        <taxon>Bacillati</taxon>
        <taxon>Bacillota</taxon>
        <taxon>Bacilli</taxon>
        <taxon>Lactobacillales</taxon>
        <taxon>Lactobacillaceae</taxon>
        <taxon>Limosilactobacillus</taxon>
    </lineage>
</organism>